<evidence type="ECO:0000313" key="2">
    <source>
        <dbReference type="EMBL" id="WEK35686.1"/>
    </source>
</evidence>
<name>A0AAJ5WRJ6_9BACT</name>
<keyword evidence="1" id="KW-1133">Transmembrane helix</keyword>
<proteinExistence type="predicted"/>
<evidence type="ECO:0000256" key="1">
    <source>
        <dbReference type="SAM" id="Phobius"/>
    </source>
</evidence>
<sequence>MSRESKKIEEVLNSLDGLQRAQAPAFFYTRLRARMDNELENARSGLLGRLLTRPALSLSLAAIIVLLNITTITRMWNQDSQYTESSQQTATTDYALATYAVYDEGGLEP</sequence>
<evidence type="ECO:0000313" key="3">
    <source>
        <dbReference type="Proteomes" id="UP001220610"/>
    </source>
</evidence>
<dbReference type="AlphaFoldDB" id="A0AAJ5WRJ6"/>
<dbReference type="EMBL" id="CP119311">
    <property type="protein sequence ID" value="WEK35686.1"/>
    <property type="molecule type" value="Genomic_DNA"/>
</dbReference>
<accession>A0AAJ5WRJ6</accession>
<reference evidence="2" key="1">
    <citation type="submission" date="2023-03" db="EMBL/GenBank/DDBJ databases">
        <title>Andean soil-derived lignocellulolytic bacterial consortium as a source of novel taxa and putative plastic-active enzymes.</title>
        <authorList>
            <person name="Diaz-Garcia L."/>
            <person name="Chuvochina M."/>
            <person name="Feuerriegel G."/>
            <person name="Bunk B."/>
            <person name="Sproer C."/>
            <person name="Streit W.R."/>
            <person name="Rodriguez L.M."/>
            <person name="Overmann J."/>
            <person name="Jimenez D.J."/>
        </authorList>
    </citation>
    <scope>NUCLEOTIDE SEQUENCE</scope>
    <source>
        <strain evidence="2">MAG 7</strain>
    </source>
</reference>
<protein>
    <submittedName>
        <fullName evidence="2">Uncharacterized protein</fullName>
    </submittedName>
</protein>
<organism evidence="2 3">
    <name type="scientific">Candidatus Pseudobacter hemicellulosilyticus</name>
    <dbReference type="NCBI Taxonomy" id="3121375"/>
    <lineage>
        <taxon>Bacteria</taxon>
        <taxon>Pseudomonadati</taxon>
        <taxon>Bacteroidota</taxon>
        <taxon>Chitinophagia</taxon>
        <taxon>Chitinophagales</taxon>
        <taxon>Chitinophagaceae</taxon>
        <taxon>Pseudobacter</taxon>
    </lineage>
</organism>
<gene>
    <name evidence="2" type="ORF">P0Y53_24635</name>
</gene>
<keyword evidence="1" id="KW-0472">Membrane</keyword>
<keyword evidence="1" id="KW-0812">Transmembrane</keyword>
<dbReference type="Proteomes" id="UP001220610">
    <property type="component" value="Chromosome"/>
</dbReference>
<feature type="transmembrane region" description="Helical" evidence="1">
    <location>
        <begin position="55"/>
        <end position="76"/>
    </location>
</feature>